<dbReference type="InterPro" id="IPR038704">
    <property type="entry name" value="YEAST_sf"/>
</dbReference>
<comment type="caution">
    <text evidence="6">The sequence shown here is derived from an EMBL/GenBank/DDBJ whole genome shotgun (WGS) entry which is preliminary data.</text>
</comment>
<evidence type="ECO:0000259" key="5">
    <source>
        <dbReference type="PROSITE" id="PS51037"/>
    </source>
</evidence>
<dbReference type="Pfam" id="PF25909">
    <property type="entry name" value="zf-C2H2_AHC1"/>
    <property type="match status" value="1"/>
</dbReference>
<keyword evidence="4" id="KW-0732">Signal</keyword>
<dbReference type="Gene3D" id="2.60.40.1970">
    <property type="entry name" value="YEATS domain"/>
    <property type="match status" value="1"/>
</dbReference>
<dbReference type="GO" id="GO:0000785">
    <property type="term" value="C:chromatin"/>
    <property type="evidence" value="ECO:0007669"/>
    <property type="project" value="UniProtKB-ARBA"/>
</dbReference>
<dbReference type="InterPro" id="IPR058706">
    <property type="entry name" value="zf-C2H2_AHC1-like"/>
</dbReference>
<proteinExistence type="predicted"/>
<name>A0A2Z6SME0_9GLOM</name>
<feature type="region of interest" description="Disordered" evidence="3">
    <location>
        <begin position="361"/>
        <end position="385"/>
    </location>
</feature>
<dbReference type="Pfam" id="PF03366">
    <property type="entry name" value="YEATS"/>
    <property type="match status" value="1"/>
</dbReference>
<dbReference type="EMBL" id="BEXD01004205">
    <property type="protein sequence ID" value="GBC08307.1"/>
    <property type="molecule type" value="Genomic_DNA"/>
</dbReference>
<sequence length="1020" mass="117253">MFLFFIYFLIFIKYSEDRIFRLKCQKLTLFQIMSDISNSILSMNRSVQLRRPIPRDEEAIRKATMVIDAQFDLEILLRHREMQRIQEQLEKAEKVLETLKHCILEPPPDRFQDSIRNLSASNSNQSISSSLTSTRHSTRKIYSTRDNDYYYFDPCRDLYSRRNDGTYVKLACPECHRSKFINVQGFLNHCRLSHKIEFPNHEEALLICGTPVDENVIPLDHPARSRVITRPPSLRTILGQSNGSLSRANESRPTIKVFEEDIDLGVEEHSIRHDNSYSNNQESGYSENLPILYIASDRDIKYSENDMNLDSSDVSGLNYTSSDIDDDEISSNSSDMDFSSFNKTTPPYYQDKIKPEINIVDTNNDTSPENNTENSLPKESNNTMEKNESEIALLDINPLKINNETENCKHDEAKLINNRNNEMAKATRVSITTDQKNLPGTLQQREVTTISAAFTIPACSSVFDPIDHGSRFYVKRRIVVGNVSKWIASEKRDPNLQKYTHKWMVYVAGPPHDLNVTPFIRKVRFYLHPSYRPHDIVDVVDPPFQLTRYGWGEFPIRIQIFFVDKRNKPVDVIHALKLDDTHSGKQRLGDEHAFDLELDRNTEFITPVPEHSKRKRKLNVVQESPQQFMTNKKQISSDQKQSEWNNKGLTSEDMNYLEPLLKEAVQSYPLILSLAALAAQKSTLPYSTATSAKAFLSWDLDRRKASEINRAKLIRSLVQSLARTSLNEKVKTITQSLTTRQVVLWCREKEYTPVKFDDSPNSNALSQSIATKPSLLPSNINLSVSLTKKQYQIYCKSCGCPENWHEINSSSTKSSNGIVFSYKCKFRPHFLQTKKRRLVSLTSAKEVLEELEDSDIYQGDDSMNIDIGGDETYNLKNKETINKLNEWYTATNISNPLEIDWIWSVVDKLQLEGIIATKLINKNGTISIENGDQNIAMQQRLEIGNLLFQITKAFLKDLINKSIRTYKYEKYDNSGPSNIIDNNLNIGKLLVPYHIYQTIQLHLNTFDFLTGEGLATDKVK</sequence>
<evidence type="ECO:0000313" key="7">
    <source>
        <dbReference type="Proteomes" id="UP000247702"/>
    </source>
</evidence>
<dbReference type="Proteomes" id="UP000247702">
    <property type="component" value="Unassembled WGS sequence"/>
</dbReference>
<dbReference type="CDD" id="cd16907">
    <property type="entry name" value="YEATS_YEATS2_like"/>
    <property type="match status" value="1"/>
</dbReference>
<dbReference type="GO" id="GO:0005634">
    <property type="term" value="C:nucleus"/>
    <property type="evidence" value="ECO:0007669"/>
    <property type="project" value="UniProtKB-SubCell"/>
</dbReference>
<dbReference type="PROSITE" id="PS51037">
    <property type="entry name" value="YEATS"/>
    <property type="match status" value="1"/>
</dbReference>
<protein>
    <recommendedName>
        <fullName evidence="5">YEATS domain-containing protein</fullName>
    </recommendedName>
</protein>
<reference evidence="6 7" key="1">
    <citation type="submission" date="2017-11" db="EMBL/GenBank/DDBJ databases">
        <title>The genome of Rhizophagus clarus HR1 reveals common genetic basis of auxotrophy among arbuscular mycorrhizal fungi.</title>
        <authorList>
            <person name="Kobayashi Y."/>
        </authorList>
    </citation>
    <scope>NUCLEOTIDE SEQUENCE [LARGE SCALE GENOMIC DNA]</scope>
    <source>
        <strain evidence="6 7">HR1</strain>
    </source>
</reference>
<dbReference type="STRING" id="94130.A0A2Z6SME0"/>
<dbReference type="AlphaFoldDB" id="A0A2Z6SME0"/>
<keyword evidence="7" id="KW-1185">Reference proteome</keyword>
<dbReference type="InterPro" id="IPR055129">
    <property type="entry name" value="YEATS_dom"/>
</dbReference>
<feature type="chain" id="PRO_5016348519" description="YEATS domain-containing protein" evidence="4">
    <location>
        <begin position="18"/>
        <end position="1020"/>
    </location>
</feature>
<feature type="domain" description="YEATS" evidence="5">
    <location>
        <begin position="468"/>
        <end position="608"/>
    </location>
</feature>
<evidence type="ECO:0000256" key="2">
    <source>
        <dbReference type="PROSITE-ProRule" id="PRU00376"/>
    </source>
</evidence>
<dbReference type="InterPro" id="IPR005033">
    <property type="entry name" value="YEATS"/>
</dbReference>
<evidence type="ECO:0000256" key="1">
    <source>
        <dbReference type="ARBA" id="ARBA00023242"/>
    </source>
</evidence>
<feature type="compositionally biased region" description="Polar residues" evidence="3">
    <location>
        <begin position="361"/>
        <end position="384"/>
    </location>
</feature>
<dbReference type="Pfam" id="PF22951">
    <property type="entry name" value="3HBD"/>
    <property type="match status" value="1"/>
</dbReference>
<feature type="signal peptide" evidence="4">
    <location>
        <begin position="1"/>
        <end position="17"/>
    </location>
</feature>
<evidence type="ECO:0000313" key="6">
    <source>
        <dbReference type="EMBL" id="GBC08307.1"/>
    </source>
</evidence>
<dbReference type="InterPro" id="IPR055127">
    <property type="entry name" value="YEATS2_3HBD"/>
</dbReference>
<comment type="subcellular location">
    <subcellularLocation>
        <location evidence="2">Nucleus</location>
    </subcellularLocation>
</comment>
<organism evidence="6 7">
    <name type="scientific">Rhizophagus clarus</name>
    <dbReference type="NCBI Taxonomy" id="94130"/>
    <lineage>
        <taxon>Eukaryota</taxon>
        <taxon>Fungi</taxon>
        <taxon>Fungi incertae sedis</taxon>
        <taxon>Mucoromycota</taxon>
        <taxon>Glomeromycotina</taxon>
        <taxon>Glomeromycetes</taxon>
        <taxon>Glomerales</taxon>
        <taxon>Glomeraceae</taxon>
        <taxon>Rhizophagus</taxon>
    </lineage>
</organism>
<keyword evidence="1 2" id="KW-0539">Nucleus</keyword>
<evidence type="ECO:0000256" key="3">
    <source>
        <dbReference type="SAM" id="MobiDB-lite"/>
    </source>
</evidence>
<dbReference type="PANTHER" id="PTHR23195">
    <property type="entry name" value="YEATS DOMAIN"/>
    <property type="match status" value="1"/>
</dbReference>
<dbReference type="GO" id="GO:0006355">
    <property type="term" value="P:regulation of DNA-templated transcription"/>
    <property type="evidence" value="ECO:0007669"/>
    <property type="project" value="InterPro"/>
</dbReference>
<gene>
    <name evidence="6" type="ORF">RclHR1_08000004</name>
</gene>
<accession>A0A2Z6SME0</accession>
<evidence type="ECO:0000256" key="4">
    <source>
        <dbReference type="SAM" id="SignalP"/>
    </source>
</evidence>